<organism evidence="4 5">
    <name type="scientific">Oryctes borbonicus</name>
    <dbReference type="NCBI Taxonomy" id="1629725"/>
    <lineage>
        <taxon>Eukaryota</taxon>
        <taxon>Metazoa</taxon>
        <taxon>Ecdysozoa</taxon>
        <taxon>Arthropoda</taxon>
        <taxon>Hexapoda</taxon>
        <taxon>Insecta</taxon>
        <taxon>Pterygota</taxon>
        <taxon>Neoptera</taxon>
        <taxon>Endopterygota</taxon>
        <taxon>Coleoptera</taxon>
        <taxon>Polyphaga</taxon>
        <taxon>Scarabaeiformia</taxon>
        <taxon>Scarabaeidae</taxon>
        <taxon>Dynastinae</taxon>
        <taxon>Oryctes</taxon>
    </lineage>
</organism>
<dbReference type="Gene3D" id="3.10.110.10">
    <property type="entry name" value="Ubiquitin Conjugating Enzyme"/>
    <property type="match status" value="1"/>
</dbReference>
<proteinExistence type="predicted"/>
<gene>
    <name evidence="4" type="ORF">AMK59_3518</name>
</gene>
<dbReference type="PROSITE" id="PS50181">
    <property type="entry name" value="FBOX"/>
    <property type="match status" value="1"/>
</dbReference>
<evidence type="ECO:0000313" key="4">
    <source>
        <dbReference type="EMBL" id="KRT83467.1"/>
    </source>
</evidence>
<feature type="non-terminal residue" evidence="4">
    <location>
        <position position="382"/>
    </location>
</feature>
<dbReference type="OrthoDB" id="9973183at2759"/>
<dbReference type="PROSITE" id="PS50127">
    <property type="entry name" value="UBC_2"/>
    <property type="match status" value="1"/>
</dbReference>
<dbReference type="Pfam" id="PF00646">
    <property type="entry name" value="F-box"/>
    <property type="match status" value="1"/>
</dbReference>
<dbReference type="InterPro" id="IPR036047">
    <property type="entry name" value="F-box-like_dom_sf"/>
</dbReference>
<feature type="region of interest" description="Disordered" evidence="1">
    <location>
        <begin position="80"/>
        <end position="114"/>
    </location>
</feature>
<evidence type="ECO:0000259" key="2">
    <source>
        <dbReference type="PROSITE" id="PS50127"/>
    </source>
</evidence>
<feature type="domain" description="F-box" evidence="3">
    <location>
        <begin position="140"/>
        <end position="189"/>
    </location>
</feature>
<evidence type="ECO:0000313" key="5">
    <source>
        <dbReference type="Proteomes" id="UP000051574"/>
    </source>
</evidence>
<dbReference type="Pfam" id="PF00179">
    <property type="entry name" value="UQ_con"/>
    <property type="match status" value="1"/>
</dbReference>
<dbReference type="PANTHER" id="PTHR24068">
    <property type="entry name" value="UBIQUITIN-CONJUGATING ENZYME E2"/>
    <property type="match status" value="1"/>
</dbReference>
<dbReference type="AlphaFoldDB" id="A0A0T6B8D1"/>
<dbReference type="EMBL" id="LJIG01009244">
    <property type="protein sequence ID" value="KRT83467.1"/>
    <property type="molecule type" value="Genomic_DNA"/>
</dbReference>
<evidence type="ECO:0000256" key="1">
    <source>
        <dbReference type="SAM" id="MobiDB-lite"/>
    </source>
</evidence>
<protein>
    <submittedName>
        <fullName evidence="4">Ubiquitin-conjugating enzyme</fullName>
    </submittedName>
</protein>
<dbReference type="SMART" id="SM00212">
    <property type="entry name" value="UBCc"/>
    <property type="match status" value="1"/>
</dbReference>
<feature type="compositionally biased region" description="Acidic residues" evidence="1">
    <location>
        <begin position="81"/>
        <end position="93"/>
    </location>
</feature>
<dbReference type="Gene3D" id="1.20.1280.50">
    <property type="match status" value="1"/>
</dbReference>
<dbReference type="Proteomes" id="UP000051574">
    <property type="component" value="Unassembled WGS sequence"/>
</dbReference>
<dbReference type="SUPFAM" id="SSF81383">
    <property type="entry name" value="F-box domain"/>
    <property type="match status" value="1"/>
</dbReference>
<dbReference type="InterPro" id="IPR000608">
    <property type="entry name" value="UBC"/>
</dbReference>
<dbReference type="SUPFAM" id="SSF54495">
    <property type="entry name" value="UBC-like"/>
    <property type="match status" value="1"/>
</dbReference>
<dbReference type="InterPro" id="IPR016135">
    <property type="entry name" value="UBQ-conjugating_enzyme/RWD"/>
</dbReference>
<keyword evidence="5" id="KW-1185">Reference proteome</keyword>
<feature type="domain" description="UBC core" evidence="2">
    <location>
        <begin position="241"/>
        <end position="382"/>
    </location>
</feature>
<accession>A0A0T6B8D1</accession>
<name>A0A0T6B8D1_9SCAR</name>
<reference evidence="4 5" key="1">
    <citation type="submission" date="2015-09" db="EMBL/GenBank/DDBJ databases">
        <title>Draft genome of the scarab beetle Oryctes borbonicus.</title>
        <authorList>
            <person name="Meyer J.M."/>
            <person name="Markov G.V."/>
            <person name="Baskaran P."/>
            <person name="Herrmann M."/>
            <person name="Sommer R.J."/>
            <person name="Roedelsperger C."/>
        </authorList>
    </citation>
    <scope>NUCLEOTIDE SEQUENCE [LARGE SCALE GENOMIC DNA]</scope>
    <source>
        <strain evidence="4">OB123</strain>
        <tissue evidence="4">Whole animal</tissue>
    </source>
</reference>
<evidence type="ECO:0000259" key="3">
    <source>
        <dbReference type="PROSITE" id="PS50181"/>
    </source>
</evidence>
<dbReference type="InterPro" id="IPR001810">
    <property type="entry name" value="F-box_dom"/>
</dbReference>
<sequence>MLSKLLHMACDPDENINNPSDPENDDYPENCEEVINLQNTECLYCNGFYGPCYEEVICLTCHAFLYPNISPDLECATIISSEDDSDSGNDEPAENNYQRPLATPSSNNGSSEGPFLEVQNITHQLDDFHLFKTPQRAHTSINIDQLPPEVLIHAFQFLDDISLWSIGQVNSHMKSVMLMHTDQEYWKKFTFMRWPLLNVGNRNRIENWHDLYTAMMQSSNCMKCVQQMSALEYRAGEESAWCKNRLRSEVRNLRSDPPDGIQAIPLDSLCSHWQATLVGPEGSVYEGGTFFLYIQIPYTYPMSPPLVRFITKIFHPNISRHGDIGIDSINTNWSLALTIGKVLISIQSILTDPVCDETELVMLLLEQSLECMKTRTKNSALQ</sequence>
<comment type="caution">
    <text evidence="4">The sequence shown here is derived from an EMBL/GenBank/DDBJ whole genome shotgun (WGS) entry which is preliminary data.</text>
</comment>
<dbReference type="CDD" id="cd09917">
    <property type="entry name" value="F-box_SF"/>
    <property type="match status" value="1"/>
</dbReference>
<feature type="compositionally biased region" description="Polar residues" evidence="1">
    <location>
        <begin position="95"/>
        <end position="111"/>
    </location>
</feature>